<proteinExistence type="inferred from homology"/>
<keyword evidence="18" id="KW-0998">Cell outer membrane</keyword>
<dbReference type="CDD" id="cd00541">
    <property type="entry name" value="OMPLA"/>
    <property type="match status" value="1"/>
</dbReference>
<evidence type="ECO:0000256" key="9">
    <source>
        <dbReference type="ARBA" id="ARBA00022452"/>
    </source>
</evidence>
<keyword evidence="10" id="KW-0812">Transmembrane</keyword>
<evidence type="ECO:0000256" key="13">
    <source>
        <dbReference type="ARBA" id="ARBA00022801"/>
    </source>
</evidence>
<dbReference type="EC" id="3.1.1.32" evidence="7"/>
<feature type="signal peptide" evidence="20">
    <location>
        <begin position="1"/>
        <end position="17"/>
    </location>
</feature>
<feature type="chain" id="PRO_5046748978" description="Phosphatidylcholine 1-acylhydrolase" evidence="20">
    <location>
        <begin position="18"/>
        <end position="292"/>
    </location>
</feature>
<comment type="subunit">
    <text evidence="6">Homodimer; dimerization is reversible, and the dimeric form is the active one.</text>
</comment>
<evidence type="ECO:0000256" key="1">
    <source>
        <dbReference type="ARBA" id="ARBA00000111"/>
    </source>
</evidence>
<evidence type="ECO:0000256" key="15">
    <source>
        <dbReference type="ARBA" id="ARBA00022963"/>
    </source>
</evidence>
<dbReference type="EC" id="3.1.1.4" evidence="8"/>
<dbReference type="Pfam" id="PF02253">
    <property type="entry name" value="PLA1"/>
    <property type="match status" value="1"/>
</dbReference>
<dbReference type="RefSeq" id="WP_341682949.1">
    <property type="nucleotide sequence ID" value="NZ_JBBYHT010000003.1"/>
</dbReference>
<evidence type="ECO:0000256" key="12">
    <source>
        <dbReference type="ARBA" id="ARBA00022729"/>
    </source>
</evidence>
<comment type="catalytic activity">
    <reaction evidence="2">
        <text>a 1,2-diacyl-sn-glycero-3-phosphocholine + H2O = a 1-acyl-sn-glycero-3-phosphocholine + a fatty acid + H(+)</text>
        <dbReference type="Rhea" id="RHEA:15801"/>
        <dbReference type="ChEBI" id="CHEBI:15377"/>
        <dbReference type="ChEBI" id="CHEBI:15378"/>
        <dbReference type="ChEBI" id="CHEBI:28868"/>
        <dbReference type="ChEBI" id="CHEBI:57643"/>
        <dbReference type="ChEBI" id="CHEBI:58168"/>
        <dbReference type="EC" id="3.1.1.4"/>
    </reaction>
</comment>
<keyword evidence="13" id="KW-0378">Hydrolase</keyword>
<evidence type="ECO:0000256" key="18">
    <source>
        <dbReference type="ARBA" id="ARBA00023237"/>
    </source>
</evidence>
<dbReference type="PANTHER" id="PTHR40457">
    <property type="entry name" value="PHOSPHOLIPASE A1"/>
    <property type="match status" value="1"/>
</dbReference>
<evidence type="ECO:0000256" key="3">
    <source>
        <dbReference type="ARBA" id="ARBA00001913"/>
    </source>
</evidence>
<evidence type="ECO:0000256" key="14">
    <source>
        <dbReference type="ARBA" id="ARBA00022837"/>
    </source>
</evidence>
<comment type="subcellular location">
    <subcellularLocation>
        <location evidence="4">Cell outer membrane</location>
        <topology evidence="4">Multi-pass membrane protein</topology>
    </subcellularLocation>
</comment>
<evidence type="ECO:0000256" key="5">
    <source>
        <dbReference type="ARBA" id="ARBA00010525"/>
    </source>
</evidence>
<evidence type="ECO:0000313" key="21">
    <source>
        <dbReference type="EMBL" id="MEL1247985.1"/>
    </source>
</evidence>
<evidence type="ECO:0000256" key="11">
    <source>
        <dbReference type="ARBA" id="ARBA00022723"/>
    </source>
</evidence>
<comment type="caution">
    <text evidence="21">The sequence shown here is derived from an EMBL/GenBank/DDBJ whole genome shotgun (WGS) entry which is preliminary data.</text>
</comment>
<dbReference type="SUPFAM" id="SSF56931">
    <property type="entry name" value="Outer membrane phospholipase A (OMPLA)"/>
    <property type="match status" value="1"/>
</dbReference>
<reference evidence="21 22" key="1">
    <citation type="submission" date="2024-04" db="EMBL/GenBank/DDBJ databases">
        <title>Flavobacterium sp. DGU41 16S ribosomal RNA gene Genome sequencing and assembly.</title>
        <authorList>
            <person name="Park S."/>
        </authorList>
    </citation>
    <scope>NUCLEOTIDE SEQUENCE [LARGE SCALE GENOMIC DNA]</scope>
    <source>
        <strain evidence="21 22">DGU41</strain>
    </source>
</reference>
<comment type="catalytic activity">
    <reaction evidence="1">
        <text>a 1,2-diacyl-sn-glycero-3-phosphocholine + H2O = a 2-acyl-sn-glycero-3-phosphocholine + a fatty acid + H(+)</text>
        <dbReference type="Rhea" id="RHEA:18689"/>
        <dbReference type="ChEBI" id="CHEBI:15377"/>
        <dbReference type="ChEBI" id="CHEBI:15378"/>
        <dbReference type="ChEBI" id="CHEBI:28868"/>
        <dbReference type="ChEBI" id="CHEBI:57643"/>
        <dbReference type="ChEBI" id="CHEBI:57875"/>
        <dbReference type="EC" id="3.1.1.32"/>
    </reaction>
</comment>
<sequence>MYKLTLLVFLISLATFSQDISKDTAIITKTYSQRWELDVADKNGTFRLMSYKPIYITAGRISSYPNKQPKSENLDYSATESSPYNNVEAKFQLSFKTKVVQDLLWGKGDIWIGYTQKAHWQIYNSDISRAFRELNYEPEIIFKYPLRFNFLGGQFKSVGVTLNHQSNGKNLPTSRSWNRVIFHTGYEIDNWIITLNPWIRLSDDEDENPKITKYIGDGELNVAYTYNRHQFYTIITHPFSSWEGGSIQLNYVFPIKGHLRGQVQLFDGYGETMIDYNHRQTTLGIGISFADW</sequence>
<evidence type="ECO:0000256" key="2">
    <source>
        <dbReference type="ARBA" id="ARBA00001604"/>
    </source>
</evidence>
<protein>
    <recommendedName>
        <fullName evidence="19">Phosphatidylcholine 1-acylhydrolase</fullName>
        <ecNumber evidence="7">3.1.1.32</ecNumber>
        <ecNumber evidence="8">3.1.1.4</ecNumber>
    </recommendedName>
</protein>
<comment type="similarity">
    <text evidence="5">Belongs to the phospholipase A1 family.</text>
</comment>
<gene>
    <name evidence="21" type="ORF">AAEO58_08000</name>
</gene>
<accession>A0ABU9I6D8</accession>
<keyword evidence="14" id="KW-0106">Calcium</keyword>
<dbReference type="InterPro" id="IPR003187">
    <property type="entry name" value="PLipase_A1"/>
</dbReference>
<evidence type="ECO:0000256" key="20">
    <source>
        <dbReference type="SAM" id="SignalP"/>
    </source>
</evidence>
<keyword evidence="16" id="KW-0443">Lipid metabolism</keyword>
<dbReference type="InterPro" id="IPR036541">
    <property type="entry name" value="PLipase_A1_sf"/>
</dbReference>
<dbReference type="Gene3D" id="2.40.230.10">
    <property type="entry name" value="Phospholipase A1"/>
    <property type="match status" value="1"/>
</dbReference>
<name>A0ABU9I6D8_9FLAO</name>
<evidence type="ECO:0000256" key="8">
    <source>
        <dbReference type="ARBA" id="ARBA00013278"/>
    </source>
</evidence>
<keyword evidence="12 20" id="KW-0732">Signal</keyword>
<evidence type="ECO:0000256" key="4">
    <source>
        <dbReference type="ARBA" id="ARBA00004571"/>
    </source>
</evidence>
<evidence type="ECO:0000256" key="6">
    <source>
        <dbReference type="ARBA" id="ARBA00011702"/>
    </source>
</evidence>
<evidence type="ECO:0000256" key="16">
    <source>
        <dbReference type="ARBA" id="ARBA00023098"/>
    </source>
</evidence>
<keyword evidence="15" id="KW-0442">Lipid degradation</keyword>
<evidence type="ECO:0000256" key="7">
    <source>
        <dbReference type="ARBA" id="ARBA00013179"/>
    </source>
</evidence>
<dbReference type="Proteomes" id="UP001393056">
    <property type="component" value="Unassembled WGS sequence"/>
</dbReference>
<evidence type="ECO:0000256" key="10">
    <source>
        <dbReference type="ARBA" id="ARBA00022692"/>
    </source>
</evidence>
<evidence type="ECO:0000313" key="22">
    <source>
        <dbReference type="Proteomes" id="UP001393056"/>
    </source>
</evidence>
<dbReference type="PRINTS" id="PR01486">
    <property type="entry name" value="PHPHLIPASEA1"/>
</dbReference>
<organism evidence="21 22">
    <name type="scientific">Flavobacterium helocola</name>
    <dbReference type="NCBI Taxonomy" id="3139139"/>
    <lineage>
        <taxon>Bacteria</taxon>
        <taxon>Pseudomonadati</taxon>
        <taxon>Bacteroidota</taxon>
        <taxon>Flavobacteriia</taxon>
        <taxon>Flavobacteriales</taxon>
        <taxon>Flavobacteriaceae</taxon>
        <taxon>Flavobacterium</taxon>
    </lineage>
</organism>
<keyword evidence="17" id="KW-0472">Membrane</keyword>
<dbReference type="PANTHER" id="PTHR40457:SF1">
    <property type="entry name" value="PHOSPHOLIPASE A1"/>
    <property type="match status" value="1"/>
</dbReference>
<keyword evidence="11" id="KW-0479">Metal-binding</keyword>
<keyword evidence="9" id="KW-1134">Transmembrane beta strand</keyword>
<evidence type="ECO:0000256" key="17">
    <source>
        <dbReference type="ARBA" id="ARBA00023136"/>
    </source>
</evidence>
<keyword evidence="22" id="KW-1185">Reference proteome</keyword>
<dbReference type="EMBL" id="JBBYHT010000003">
    <property type="protein sequence ID" value="MEL1247985.1"/>
    <property type="molecule type" value="Genomic_DNA"/>
</dbReference>
<evidence type="ECO:0000256" key="19">
    <source>
        <dbReference type="ARBA" id="ARBA00032375"/>
    </source>
</evidence>
<comment type="cofactor">
    <cofactor evidence="3">
        <name>Ca(2+)</name>
        <dbReference type="ChEBI" id="CHEBI:29108"/>
    </cofactor>
</comment>